<name>A0ABR5PX26_9LACO</name>
<reference evidence="7 8" key="1">
    <citation type="journal article" date="2015" name="Genome Announc.">
        <title>Expanding the biotechnology potential of lactobacilli through comparative genomics of 213 strains and associated genera.</title>
        <authorList>
            <person name="Sun Z."/>
            <person name="Harris H.M."/>
            <person name="McCann A."/>
            <person name="Guo C."/>
            <person name="Argimon S."/>
            <person name="Zhang W."/>
            <person name="Yang X."/>
            <person name="Jeffery I.B."/>
            <person name="Cooney J.C."/>
            <person name="Kagawa T.F."/>
            <person name="Liu W."/>
            <person name="Song Y."/>
            <person name="Salvetti E."/>
            <person name="Wrobel A."/>
            <person name="Rasinkangas P."/>
            <person name="Parkhill J."/>
            <person name="Rea M.C."/>
            <person name="O'Sullivan O."/>
            <person name="Ritari J."/>
            <person name="Douillard F.P."/>
            <person name="Paul Ross R."/>
            <person name="Yang R."/>
            <person name="Briner A.E."/>
            <person name="Felis G.E."/>
            <person name="de Vos W.M."/>
            <person name="Barrangou R."/>
            <person name="Klaenhammer T.R."/>
            <person name="Caufield P.W."/>
            <person name="Cui Y."/>
            <person name="Zhang H."/>
            <person name="O'Toole P.W."/>
        </authorList>
    </citation>
    <scope>NUCLEOTIDE SEQUENCE [LARGE SCALE GENOMIC DNA]</scope>
    <source>
        <strain evidence="7 8">DSM 23908</strain>
    </source>
</reference>
<feature type="signal peptide" evidence="6">
    <location>
        <begin position="1"/>
        <end position="32"/>
    </location>
</feature>
<dbReference type="PANTHER" id="PTHR43649:SF31">
    <property type="entry name" value="SN-GLYCEROL-3-PHOSPHATE-BINDING PERIPLASMIC PROTEIN UGPB"/>
    <property type="match status" value="1"/>
</dbReference>
<evidence type="ECO:0000256" key="1">
    <source>
        <dbReference type="ARBA" id="ARBA00004196"/>
    </source>
</evidence>
<evidence type="ECO:0000256" key="5">
    <source>
        <dbReference type="ARBA" id="ARBA00022764"/>
    </source>
</evidence>
<dbReference type="InterPro" id="IPR006061">
    <property type="entry name" value="SBP_1_CS"/>
</dbReference>
<organism evidence="7 8">
    <name type="scientific">Lactobacillus gigeriorum DSM 23908 = CRBIP 24.85</name>
    <dbReference type="NCBI Taxonomy" id="1423751"/>
    <lineage>
        <taxon>Bacteria</taxon>
        <taxon>Bacillati</taxon>
        <taxon>Bacillota</taxon>
        <taxon>Bacilli</taxon>
        <taxon>Lactobacillales</taxon>
        <taxon>Lactobacillaceae</taxon>
        <taxon>Lactobacillus</taxon>
    </lineage>
</organism>
<evidence type="ECO:0000256" key="2">
    <source>
        <dbReference type="ARBA" id="ARBA00008520"/>
    </source>
</evidence>
<keyword evidence="5" id="KW-0574">Periplasm</keyword>
<evidence type="ECO:0000313" key="7">
    <source>
        <dbReference type="EMBL" id="KRN11766.1"/>
    </source>
</evidence>
<feature type="chain" id="PRO_5046696523" evidence="6">
    <location>
        <begin position="33"/>
        <end position="437"/>
    </location>
</feature>
<protein>
    <submittedName>
        <fullName evidence="7">Glycerol-3-phosphate ABC transporter</fullName>
    </submittedName>
</protein>
<keyword evidence="4 6" id="KW-0732">Signal</keyword>
<gene>
    <name evidence="7" type="ORF">FC38_GL000540</name>
</gene>
<comment type="subcellular location">
    <subcellularLocation>
        <location evidence="1">Cell envelope</location>
    </subcellularLocation>
</comment>
<sequence length="437" mass="48352">MEKSKNMKFKSKIATIGSVALALLGLSACSNKQQQSSSTKIPTKITKKTTVTFWYSLTGTSKSALEKLTADFEKKNPNIDIKLQSQGGNYSDLQAKLTSSFQSPKNLPTITQAYPGWLYNAAKNKLLVNLKPYITNQEIGWGSFAKTGIQSGLWDGAKINGVQYGVPFNKSVEVLFYNKTMFTKYHVKVPTNMEELKTASQTIYEKSKHKVSGMGFDALNNYYMLSMKEKGYEFDNKLDFASAPSKAVINYYADGVKAGYFMQAGTQKYMSTPFDNGQVAMFIGSTANEAYIKQGLNKKYEYGVAARPSKMNVQQGTDIYMFNKATASQKSAAFMYLKFLASKSSQLYWAQQTGYMPANTSVLNSDVYKANKDSKIPAILGQTAKNLYFLPVTKNATSAYDQVNANMQTILAQAGKKASWSNAITTGKAKLDASWKQ</sequence>
<accession>A0ABR5PX26</accession>
<comment type="similarity">
    <text evidence="2">Belongs to the bacterial solute-binding protein 1 family.</text>
</comment>
<evidence type="ECO:0000256" key="3">
    <source>
        <dbReference type="ARBA" id="ARBA00022448"/>
    </source>
</evidence>
<dbReference type="SUPFAM" id="SSF53850">
    <property type="entry name" value="Periplasmic binding protein-like II"/>
    <property type="match status" value="1"/>
</dbReference>
<dbReference type="PROSITE" id="PS01037">
    <property type="entry name" value="SBP_BACTERIAL_1"/>
    <property type="match status" value="1"/>
</dbReference>
<proteinExistence type="inferred from homology"/>
<evidence type="ECO:0000256" key="6">
    <source>
        <dbReference type="SAM" id="SignalP"/>
    </source>
</evidence>
<dbReference type="InterPro" id="IPR006059">
    <property type="entry name" value="SBP"/>
</dbReference>
<keyword evidence="8" id="KW-1185">Reference proteome</keyword>
<dbReference type="PROSITE" id="PS51257">
    <property type="entry name" value="PROKAR_LIPOPROTEIN"/>
    <property type="match status" value="1"/>
</dbReference>
<dbReference type="EMBL" id="AYZO01000018">
    <property type="protein sequence ID" value="KRN11766.1"/>
    <property type="molecule type" value="Genomic_DNA"/>
</dbReference>
<dbReference type="Pfam" id="PF13416">
    <property type="entry name" value="SBP_bac_8"/>
    <property type="match status" value="1"/>
</dbReference>
<evidence type="ECO:0000313" key="8">
    <source>
        <dbReference type="Proteomes" id="UP000051521"/>
    </source>
</evidence>
<dbReference type="Gene3D" id="3.40.190.10">
    <property type="entry name" value="Periplasmic binding protein-like II"/>
    <property type="match status" value="1"/>
</dbReference>
<evidence type="ECO:0000256" key="4">
    <source>
        <dbReference type="ARBA" id="ARBA00022729"/>
    </source>
</evidence>
<dbReference type="InterPro" id="IPR050490">
    <property type="entry name" value="Bact_solute-bd_prot1"/>
</dbReference>
<dbReference type="PANTHER" id="PTHR43649">
    <property type="entry name" value="ARABINOSE-BINDING PROTEIN-RELATED"/>
    <property type="match status" value="1"/>
</dbReference>
<comment type="caution">
    <text evidence="7">The sequence shown here is derived from an EMBL/GenBank/DDBJ whole genome shotgun (WGS) entry which is preliminary data.</text>
</comment>
<keyword evidence="3" id="KW-0813">Transport</keyword>
<dbReference type="Proteomes" id="UP000051521">
    <property type="component" value="Unassembled WGS sequence"/>
</dbReference>